<feature type="transmembrane region" description="Helical" evidence="6">
    <location>
        <begin position="238"/>
        <end position="258"/>
    </location>
</feature>
<dbReference type="STRING" id="1798697.A2373_00985"/>
<dbReference type="PANTHER" id="PTHR30250">
    <property type="entry name" value="PST FAMILY PREDICTED COLANIC ACID TRANSPORTER"/>
    <property type="match status" value="1"/>
</dbReference>
<gene>
    <name evidence="7" type="ORF">A2373_00985</name>
</gene>
<comment type="caution">
    <text evidence="7">The sequence shown here is derived from an EMBL/GenBank/DDBJ whole genome shotgun (WGS) entry which is preliminary data.</text>
</comment>
<protein>
    <submittedName>
        <fullName evidence="7">Uncharacterized protein</fullName>
    </submittedName>
</protein>
<dbReference type="AlphaFoldDB" id="A0A1F6NFM4"/>
<evidence type="ECO:0000256" key="6">
    <source>
        <dbReference type="SAM" id="Phobius"/>
    </source>
</evidence>
<keyword evidence="5 6" id="KW-0472">Membrane</keyword>
<feature type="transmembrane region" description="Helical" evidence="6">
    <location>
        <begin position="159"/>
        <end position="183"/>
    </location>
</feature>
<feature type="transmembrane region" description="Helical" evidence="6">
    <location>
        <begin position="66"/>
        <end position="90"/>
    </location>
</feature>
<keyword evidence="3 6" id="KW-0812">Transmembrane</keyword>
<dbReference type="Proteomes" id="UP000176300">
    <property type="component" value="Unassembled WGS sequence"/>
</dbReference>
<dbReference type="InterPro" id="IPR050833">
    <property type="entry name" value="Poly_Biosynth_Transport"/>
</dbReference>
<evidence type="ECO:0000256" key="2">
    <source>
        <dbReference type="ARBA" id="ARBA00022475"/>
    </source>
</evidence>
<dbReference type="CDD" id="cd13128">
    <property type="entry name" value="MATE_Wzx_like"/>
    <property type="match status" value="1"/>
</dbReference>
<evidence type="ECO:0000256" key="3">
    <source>
        <dbReference type="ARBA" id="ARBA00022692"/>
    </source>
</evidence>
<name>A0A1F6NFM4_9BACT</name>
<sequence>MTMASVGQKIISFVYFTMIANHLGAEKTGKYFFALAFTTVFVVFVDLGLTSVLVRESAKQKEKIQSYFSTILSVKILLGVATYIGAMITINLMGYPEETKYLVYLSGITMLFDSLHLTLYGVLRAIGNLKYEAFGIVGSQLLTLGFGTAFLYLNLPLIYLILAFTIASAANVVYVTAILYGKYKINLTPHYEKKIFVHIARIALPFAFAAVFARVYSYIDSILLSKLAGDVQVGWYSIPYKITYAFQFFPLALMAVLYPKFSEYFVTDKKKLAFVFERGIKYLLIIVMPITFGIGVLSNDIIRAFFSSEYINSILPLKILLVGLVFSYISFPVGAFLNACNRQVTQTVIVGSVMTLNIILNILLIPKYGVVGASYTALVGNVFLTILGYIFVPKIAEISHSYLAKSVFQIGVSGLVMAIVVWGTNIYYHFIFAIIVGALVYTMMLFVTGAVTRKQMKEAVALVRR</sequence>
<feature type="transmembrane region" description="Helical" evidence="6">
    <location>
        <begin position="102"/>
        <end position="122"/>
    </location>
</feature>
<dbReference type="GO" id="GO:0005886">
    <property type="term" value="C:plasma membrane"/>
    <property type="evidence" value="ECO:0007669"/>
    <property type="project" value="UniProtKB-SubCell"/>
</dbReference>
<evidence type="ECO:0000256" key="1">
    <source>
        <dbReference type="ARBA" id="ARBA00004651"/>
    </source>
</evidence>
<accession>A0A1F6NFM4</accession>
<dbReference type="InterPro" id="IPR002797">
    <property type="entry name" value="Polysacc_synth"/>
</dbReference>
<comment type="subcellular location">
    <subcellularLocation>
        <location evidence="1">Cell membrane</location>
        <topology evidence="1">Multi-pass membrane protein</topology>
    </subcellularLocation>
</comment>
<feature type="transmembrane region" description="Helical" evidence="6">
    <location>
        <begin position="402"/>
        <end position="420"/>
    </location>
</feature>
<reference evidence="7 8" key="1">
    <citation type="journal article" date="2016" name="Nat. Commun.">
        <title>Thousands of microbial genomes shed light on interconnected biogeochemical processes in an aquifer system.</title>
        <authorList>
            <person name="Anantharaman K."/>
            <person name="Brown C.T."/>
            <person name="Hug L.A."/>
            <person name="Sharon I."/>
            <person name="Castelle C.J."/>
            <person name="Probst A.J."/>
            <person name="Thomas B.C."/>
            <person name="Singh A."/>
            <person name="Wilkins M.J."/>
            <person name="Karaoz U."/>
            <person name="Brodie E.L."/>
            <person name="Williams K.H."/>
            <person name="Hubbard S.S."/>
            <person name="Banfield J.F."/>
        </authorList>
    </citation>
    <scope>NUCLEOTIDE SEQUENCE [LARGE SCALE GENOMIC DNA]</scope>
</reference>
<keyword evidence="2" id="KW-1003">Cell membrane</keyword>
<dbReference type="EMBL" id="MFQS01000028">
    <property type="protein sequence ID" value="OGH82796.1"/>
    <property type="molecule type" value="Genomic_DNA"/>
</dbReference>
<proteinExistence type="predicted"/>
<feature type="transmembrane region" description="Helical" evidence="6">
    <location>
        <begin position="134"/>
        <end position="153"/>
    </location>
</feature>
<dbReference type="PANTHER" id="PTHR30250:SF11">
    <property type="entry name" value="O-ANTIGEN TRANSPORTER-RELATED"/>
    <property type="match status" value="1"/>
</dbReference>
<feature type="transmembrane region" description="Helical" evidence="6">
    <location>
        <begin position="31"/>
        <end position="54"/>
    </location>
</feature>
<dbReference type="Pfam" id="PF01943">
    <property type="entry name" value="Polysacc_synt"/>
    <property type="match status" value="1"/>
</dbReference>
<keyword evidence="4 6" id="KW-1133">Transmembrane helix</keyword>
<feature type="transmembrane region" description="Helical" evidence="6">
    <location>
        <begin position="195"/>
        <end position="218"/>
    </location>
</feature>
<organism evidence="7 8">
    <name type="scientific">Candidatus Magasanikbacteria bacterium RIFOXYB1_FULL_40_15</name>
    <dbReference type="NCBI Taxonomy" id="1798697"/>
    <lineage>
        <taxon>Bacteria</taxon>
        <taxon>Candidatus Magasanikiibacteriota</taxon>
    </lineage>
</organism>
<feature type="transmembrane region" description="Helical" evidence="6">
    <location>
        <begin position="317"/>
        <end position="337"/>
    </location>
</feature>
<evidence type="ECO:0000256" key="5">
    <source>
        <dbReference type="ARBA" id="ARBA00023136"/>
    </source>
</evidence>
<feature type="transmembrane region" description="Helical" evidence="6">
    <location>
        <begin position="344"/>
        <end position="364"/>
    </location>
</feature>
<evidence type="ECO:0000256" key="4">
    <source>
        <dbReference type="ARBA" id="ARBA00022989"/>
    </source>
</evidence>
<feature type="transmembrane region" description="Helical" evidence="6">
    <location>
        <begin position="426"/>
        <end position="447"/>
    </location>
</feature>
<evidence type="ECO:0000313" key="8">
    <source>
        <dbReference type="Proteomes" id="UP000176300"/>
    </source>
</evidence>
<feature type="transmembrane region" description="Helical" evidence="6">
    <location>
        <begin position="279"/>
        <end position="297"/>
    </location>
</feature>
<evidence type="ECO:0000313" key="7">
    <source>
        <dbReference type="EMBL" id="OGH82796.1"/>
    </source>
</evidence>
<feature type="transmembrane region" description="Helical" evidence="6">
    <location>
        <begin position="370"/>
        <end position="390"/>
    </location>
</feature>